<dbReference type="EMBL" id="LNGC01000018">
    <property type="protein sequence ID" value="KYC52711.1"/>
    <property type="molecule type" value="Genomic_DNA"/>
</dbReference>
<feature type="coiled-coil region" evidence="1">
    <location>
        <begin position="202"/>
        <end position="271"/>
    </location>
</feature>
<keyword evidence="1" id="KW-0175">Coiled coil</keyword>
<keyword evidence="2" id="KW-0472">Membrane</keyword>
<name>A0A150J684_9EURY</name>
<comment type="caution">
    <text evidence="3">The sequence shown here is derived from an EMBL/GenBank/DDBJ whole genome shotgun (WGS) entry which is preliminary data.</text>
</comment>
<keyword evidence="2" id="KW-1133">Transmembrane helix</keyword>
<accession>A0A150J684</accession>
<keyword evidence="2" id="KW-0812">Transmembrane</keyword>
<feature type="transmembrane region" description="Helical" evidence="2">
    <location>
        <begin position="275"/>
        <end position="294"/>
    </location>
</feature>
<evidence type="ECO:0000313" key="4">
    <source>
        <dbReference type="Proteomes" id="UP000075398"/>
    </source>
</evidence>
<protein>
    <submittedName>
        <fullName evidence="3">Uncharacterized protein</fullName>
    </submittedName>
</protein>
<evidence type="ECO:0000256" key="2">
    <source>
        <dbReference type="SAM" id="Phobius"/>
    </source>
</evidence>
<organism evidence="3 4">
    <name type="scientific">Candidatus Methanofastidiosum methylothiophilum</name>
    <dbReference type="NCBI Taxonomy" id="1705564"/>
    <lineage>
        <taxon>Archaea</taxon>
        <taxon>Methanobacteriati</taxon>
        <taxon>Methanobacteriota</taxon>
        <taxon>Stenosarchaea group</taxon>
        <taxon>Candidatus Methanofastidiosia</taxon>
        <taxon>Candidatus Methanofastidiosales</taxon>
        <taxon>Candidatus Methanofastidiosaceae</taxon>
        <taxon>Candidatus Methanofastidiosum</taxon>
    </lineage>
</organism>
<sequence length="328" mass="37128">MIVGSLIISIPNADAEGFVYSFDFSPKSTDMVPFGKIEMQSDVDISNQYTTINNQIYLSEAPQTIVFNTSIPKSIITQTTVMYQDANSSWKEVGITLDPEVANARFSLDTEGKKGVDGYHFTLNYKINTSSIFTLKPNTLLSFEYFLITKLGEADIASINLTLPKGFEPLNNSGWRVQDERFVYSAQISKTSGSFYTIFNTDNDYSDSLESLKQEIANLRQDNLKLSETILELQKSVDSYKVENQNLSSEIENLTERLLKADEERKVSERISNNFWQFSWGLTILLPILLLFFAELRTKSVITSTQLLISSVVGTFVIFLILYILFIT</sequence>
<dbReference type="STRING" id="1705564.APG08_01173"/>
<dbReference type="Proteomes" id="UP000075398">
    <property type="component" value="Unassembled WGS sequence"/>
</dbReference>
<reference evidence="3 4" key="1">
    <citation type="journal article" date="2016" name="ISME J.">
        <title>Chasing the elusive Euryarchaeota class WSA2: genomes reveal a uniquely fastidious methyl-reducing methanogen.</title>
        <authorList>
            <person name="Nobu M.K."/>
            <person name="Narihiro T."/>
            <person name="Kuroda K."/>
            <person name="Mei R."/>
            <person name="Liu W.T."/>
        </authorList>
    </citation>
    <scope>NUCLEOTIDE SEQUENCE [LARGE SCALE GENOMIC DNA]</scope>
    <source>
        <strain evidence="3">U1lsi0528_Bin055</strain>
    </source>
</reference>
<evidence type="ECO:0000313" key="3">
    <source>
        <dbReference type="EMBL" id="KYC52711.1"/>
    </source>
</evidence>
<proteinExistence type="predicted"/>
<gene>
    <name evidence="3" type="ORF">AMQ22_00660</name>
</gene>
<dbReference type="AlphaFoldDB" id="A0A150J684"/>
<feature type="transmembrane region" description="Helical" evidence="2">
    <location>
        <begin position="306"/>
        <end position="326"/>
    </location>
</feature>
<evidence type="ECO:0000256" key="1">
    <source>
        <dbReference type="SAM" id="Coils"/>
    </source>
</evidence>